<dbReference type="GO" id="GO:0016645">
    <property type="term" value="F:oxidoreductase activity, acting on the CH-NH group of donors"/>
    <property type="evidence" value="ECO:0007669"/>
    <property type="project" value="InterPro"/>
</dbReference>
<dbReference type="SUPFAM" id="SSF51713">
    <property type="entry name" value="tRNA-guanine transglycosylase"/>
    <property type="match status" value="1"/>
</dbReference>
<evidence type="ECO:0000259" key="6">
    <source>
        <dbReference type="Pfam" id="PF05430"/>
    </source>
</evidence>
<gene>
    <name evidence="4" type="primary">tgt</name>
    <name evidence="7" type="ORF">A2519_02840</name>
</gene>
<keyword evidence="4" id="KW-0479">Metal-binding</keyword>
<comment type="catalytic activity">
    <reaction evidence="4">
        <text>7-aminomethyl-7-carbaguanine + guanosine(34) in tRNA = 7-aminomethyl-7-carbaguanosine(34) in tRNA + guanine</text>
        <dbReference type="Rhea" id="RHEA:24104"/>
        <dbReference type="Rhea" id="RHEA-COMP:10341"/>
        <dbReference type="Rhea" id="RHEA-COMP:10342"/>
        <dbReference type="ChEBI" id="CHEBI:16235"/>
        <dbReference type="ChEBI" id="CHEBI:58703"/>
        <dbReference type="ChEBI" id="CHEBI:74269"/>
        <dbReference type="ChEBI" id="CHEBI:82833"/>
        <dbReference type="EC" id="2.4.2.29"/>
    </reaction>
</comment>
<feature type="binding site" evidence="4">
    <location>
        <position position="194"/>
    </location>
    <ligand>
        <name>substrate</name>
    </ligand>
</feature>
<dbReference type="Gene3D" id="3.20.20.105">
    <property type="entry name" value="Queuine tRNA-ribosyltransferase-like"/>
    <property type="match status" value="1"/>
</dbReference>
<keyword evidence="4" id="KW-0671">Queuosine biosynthesis</keyword>
<feature type="binding site" evidence="4">
    <location>
        <position position="311"/>
    </location>
    <ligand>
        <name>Zn(2+)</name>
        <dbReference type="ChEBI" id="CHEBI:29105"/>
    </ligand>
</feature>
<dbReference type="InterPro" id="IPR004803">
    <property type="entry name" value="TGT"/>
</dbReference>
<dbReference type="GO" id="GO:0008616">
    <property type="term" value="P:tRNA queuosine(34) biosynthetic process"/>
    <property type="evidence" value="ECO:0007669"/>
    <property type="project" value="UniProtKB-UniRule"/>
</dbReference>
<feature type="binding site" evidence="4">
    <location>
        <position position="314"/>
    </location>
    <ligand>
        <name>Zn(2+)</name>
        <dbReference type="ChEBI" id="CHEBI:29105"/>
    </ligand>
</feature>
<comment type="similarity">
    <text evidence="4">Belongs to the queuine tRNA-ribosyltransferase family.</text>
</comment>
<dbReference type="GO" id="GO:0008479">
    <property type="term" value="F:tRNA-guanosine(34) queuine transglycosylase activity"/>
    <property type="evidence" value="ECO:0007669"/>
    <property type="project" value="UniProtKB-UniRule"/>
</dbReference>
<feature type="binding site" evidence="4">
    <location>
        <begin position="98"/>
        <end position="102"/>
    </location>
    <ligand>
        <name>substrate</name>
    </ligand>
</feature>
<keyword evidence="3 4" id="KW-0819">tRNA processing</keyword>
<keyword evidence="4" id="KW-0862">Zinc</keyword>
<comment type="cofactor">
    <cofactor evidence="4">
        <name>Zn(2+)</name>
        <dbReference type="ChEBI" id="CHEBI:29105"/>
    </cofactor>
    <text evidence="4">Binds 1 zinc ion per subunit.</text>
</comment>
<dbReference type="InterPro" id="IPR002616">
    <property type="entry name" value="tRNA_ribo_trans-like"/>
</dbReference>
<name>A0A1F7F3M2_UNCRA</name>
<evidence type="ECO:0000259" key="5">
    <source>
        <dbReference type="Pfam" id="PF01702"/>
    </source>
</evidence>
<dbReference type="EMBL" id="MFYX01000128">
    <property type="protein sequence ID" value="OGK01270.1"/>
    <property type="molecule type" value="Genomic_DNA"/>
</dbReference>
<feature type="domain" description="tRNA-guanine(15) transglycosylase-like" evidence="5">
    <location>
        <begin position="20"/>
        <end position="369"/>
    </location>
</feature>
<reference evidence="7 8" key="1">
    <citation type="journal article" date="2016" name="Nat. Commun.">
        <title>Thousands of microbial genomes shed light on interconnected biogeochemical processes in an aquifer system.</title>
        <authorList>
            <person name="Anantharaman K."/>
            <person name="Brown C.T."/>
            <person name="Hug L.A."/>
            <person name="Sharon I."/>
            <person name="Castelle C.J."/>
            <person name="Probst A.J."/>
            <person name="Thomas B.C."/>
            <person name="Singh A."/>
            <person name="Wilkins M.J."/>
            <person name="Karaoz U."/>
            <person name="Brodie E.L."/>
            <person name="Williams K.H."/>
            <person name="Hubbard S.S."/>
            <person name="Banfield J.F."/>
        </authorList>
    </citation>
    <scope>NUCLEOTIDE SEQUENCE [LARGE SCALE GENOMIC DNA]</scope>
</reference>
<dbReference type="NCBIfam" id="TIGR00430">
    <property type="entry name" value="Q_tRNA_tgt"/>
    <property type="match status" value="1"/>
</dbReference>
<comment type="subunit">
    <text evidence="4">Homodimer. Within each dimer, one monomer is responsible for RNA recognition and catalysis, while the other monomer binds to the replacement base PreQ1.</text>
</comment>
<feature type="active site" description="Nucleophile" evidence="4">
    <location>
        <position position="271"/>
    </location>
</feature>
<evidence type="ECO:0000256" key="2">
    <source>
        <dbReference type="ARBA" id="ARBA00022679"/>
    </source>
</evidence>
<dbReference type="AlphaFoldDB" id="A0A1F7F3M2"/>
<dbReference type="NCBIfam" id="TIGR00449">
    <property type="entry name" value="tgt_general"/>
    <property type="match status" value="1"/>
</dbReference>
<comment type="pathway">
    <text evidence="4">tRNA modification; tRNA-queuosine biosynthesis.</text>
</comment>
<comment type="caution">
    <text evidence="7">The sequence shown here is derived from an EMBL/GenBank/DDBJ whole genome shotgun (WGS) entry which is preliminary data.</text>
</comment>
<dbReference type="Pfam" id="PF01702">
    <property type="entry name" value="TGT"/>
    <property type="match status" value="1"/>
</dbReference>
<dbReference type="Pfam" id="PF05430">
    <property type="entry name" value="Methyltransf_30"/>
    <property type="match status" value="1"/>
</dbReference>
<organism evidence="7 8">
    <name type="scientific">Candidatus Raymondbacteria bacterium RIFOXYD12_FULL_49_13</name>
    <dbReference type="NCBI Taxonomy" id="1817890"/>
    <lineage>
        <taxon>Bacteria</taxon>
        <taxon>Raymondiibacteriota</taxon>
    </lineage>
</organism>
<dbReference type="PANTHER" id="PTHR46499:SF1">
    <property type="entry name" value="QUEUINE TRNA-RIBOSYLTRANSFERASE"/>
    <property type="match status" value="1"/>
</dbReference>
<feature type="domain" description="MnmC-like methyltransferase" evidence="6">
    <location>
        <begin position="526"/>
        <end position="610"/>
    </location>
</feature>
<protein>
    <recommendedName>
        <fullName evidence="4">Queuine tRNA-ribosyltransferase</fullName>
        <ecNumber evidence="4">2.4.2.29</ecNumber>
    </recommendedName>
    <alternativeName>
        <fullName evidence="4">Guanine insertion enzyme</fullName>
    </alternativeName>
    <alternativeName>
        <fullName evidence="4">tRNA-guanine transglycosylase</fullName>
    </alternativeName>
</protein>
<dbReference type="Gene3D" id="3.40.50.150">
    <property type="entry name" value="Vaccinia Virus protein VP39"/>
    <property type="match status" value="1"/>
</dbReference>
<dbReference type="UniPathway" id="UPA00392"/>
<sequence length="673" mass="75658">MIDTNNRLKFTIDAEADNSSARACTFTTLHNTVQTPVFMPVATFASLRNQTLDIPREIGYTVLLANTYHLLLRPGTEVFRKIGGIHRFMNWNRSVLTDSGGFQLFSLSESSVISEEGARFKSYVNGDTLLLSPESSIETQKIISSDIMMALDQCISSASNEKQCRESVDITARWAERSLIARGDSSQSVFGIIQGACFQNLRKISAQQITSLPFDGFAIGGLAVGESADERNDITELTAQLMPANRPRYLMGVGTPIDLLEAVHRGVDMFDCIVPTAMAQQGVAYTSTGKIKLHRSVYKLADEPLDGICDCPACKNYTRAYLHHLVRINEYLGGYLIGQHNLTYYHRLMNDMRNHIISGDFRSFYNRKKEELILSDDVNPKTVPTKKFRKNIRELGNYEVIQQEAGFHSIYDKVSGETMHSVIDPMIESKVLYVDQSDLNQHLSKDLCEPLVIWDVGLGAATNAMAAVREIERLRKECGFKRAVQIISFENDLDSIRLALQNPFHFLHIKHAAPFSIAKTGYWENSASGIQWTLVVGDFAESHKKAPAPDIIYYDMYSQKTNKSLWSLQLFKKTFDHCQGKNARLITYSASTRVRAALLAAGFFVCYGTGTGFIADTTIAFTSFEEVKSHPKPIGKEWLARWERSTAKTDSNLSEEENETFNQKVLNHRQFVS</sequence>
<dbReference type="GO" id="GO:0046872">
    <property type="term" value="F:metal ion binding"/>
    <property type="evidence" value="ECO:0007669"/>
    <property type="project" value="UniProtKB-KW"/>
</dbReference>
<feature type="region of interest" description="RNA binding" evidence="4">
    <location>
        <begin position="252"/>
        <end position="258"/>
    </location>
</feature>
<feature type="binding site" evidence="4">
    <location>
        <position position="309"/>
    </location>
    <ligand>
        <name>Zn(2+)</name>
        <dbReference type="ChEBI" id="CHEBI:29105"/>
    </ligand>
</feature>
<keyword evidence="1 4" id="KW-0328">Glycosyltransferase</keyword>
<dbReference type="InterPro" id="IPR008471">
    <property type="entry name" value="MnmC-like_methylTransf"/>
</dbReference>
<accession>A0A1F7F3M2</accession>
<dbReference type="InterPro" id="IPR050076">
    <property type="entry name" value="ArchSynthase1/Queuine_TRR"/>
</dbReference>
<dbReference type="Proteomes" id="UP000179243">
    <property type="component" value="Unassembled WGS sequence"/>
</dbReference>
<proteinExistence type="inferred from homology"/>
<dbReference type="EC" id="2.4.2.29" evidence="4"/>
<feature type="binding site" evidence="4">
    <location>
        <position position="221"/>
    </location>
    <ligand>
        <name>substrate</name>
    </ligand>
</feature>
<dbReference type="PANTHER" id="PTHR46499">
    <property type="entry name" value="QUEUINE TRNA-RIBOSYLTRANSFERASE"/>
    <property type="match status" value="1"/>
</dbReference>
<dbReference type="InterPro" id="IPR029063">
    <property type="entry name" value="SAM-dependent_MTases_sf"/>
</dbReference>
<evidence type="ECO:0000256" key="1">
    <source>
        <dbReference type="ARBA" id="ARBA00022676"/>
    </source>
</evidence>
<feature type="active site" description="Proton acceptor" evidence="4">
    <location>
        <position position="98"/>
    </location>
</feature>
<dbReference type="InterPro" id="IPR036511">
    <property type="entry name" value="TGT-like_sf"/>
</dbReference>
<dbReference type="HAMAP" id="MF_00168">
    <property type="entry name" value="Q_tRNA_Tgt"/>
    <property type="match status" value="1"/>
</dbReference>
<comment type="function">
    <text evidence="4">Catalyzes the base-exchange of a guanine (G) residue with the queuine precursor 7-aminomethyl-7-deazaguanine (PreQ1) at position 34 (anticodon wobble position) in tRNAs with GU(N) anticodons (tRNA-Asp, -Asn, -His and -Tyr). Catalysis occurs through a double-displacement mechanism. The nucleophile active site attacks the C1' of nucleotide 34 to detach the guanine base from the RNA, forming a covalent enzyme-RNA intermediate. The proton acceptor active site deprotonates the incoming PreQ1, allowing a nucleophilic attack on the C1' of the ribose to form the product. After dissociation, two additional enzymatic reactions on the tRNA convert PreQ1 to queuine (Q), resulting in the hypermodified nucleoside queuosine (7-(((4,5-cis-dihydroxy-2-cyclopenten-1-yl)amino)methyl)-7-deazaguanosine).</text>
</comment>
<evidence type="ECO:0000313" key="8">
    <source>
        <dbReference type="Proteomes" id="UP000179243"/>
    </source>
</evidence>
<evidence type="ECO:0000313" key="7">
    <source>
        <dbReference type="EMBL" id="OGK01270.1"/>
    </source>
</evidence>
<keyword evidence="2 4" id="KW-0808">Transferase</keyword>
<evidence type="ECO:0000256" key="3">
    <source>
        <dbReference type="ARBA" id="ARBA00022694"/>
    </source>
</evidence>
<comment type="caution">
    <text evidence="4">Lacks conserved residue(s) required for the propagation of feature annotation.</text>
</comment>
<dbReference type="GO" id="GO:0005737">
    <property type="term" value="C:cytoplasm"/>
    <property type="evidence" value="ECO:0007669"/>
    <property type="project" value="TreeGrafter"/>
</dbReference>
<evidence type="ECO:0000256" key="4">
    <source>
        <dbReference type="HAMAP-Rule" id="MF_00168"/>
    </source>
</evidence>
<feature type="binding site" evidence="4">
    <location>
        <position position="152"/>
    </location>
    <ligand>
        <name>substrate</name>
    </ligand>
</feature>
<feature type="binding site" evidence="4">
    <location>
        <position position="340"/>
    </location>
    <ligand>
        <name>Zn(2+)</name>
        <dbReference type="ChEBI" id="CHEBI:29105"/>
    </ligand>
</feature>